<dbReference type="SUPFAM" id="SSF56281">
    <property type="entry name" value="Metallo-hydrolase/oxidoreductase"/>
    <property type="match status" value="1"/>
</dbReference>
<gene>
    <name evidence="4" type="ORF">GCM10007981_14030</name>
</gene>
<keyword evidence="5" id="KW-1185">Reference proteome</keyword>
<dbReference type="Proteomes" id="UP000610960">
    <property type="component" value="Unassembled WGS sequence"/>
</dbReference>
<dbReference type="Pfam" id="PF13483">
    <property type="entry name" value="Lactamase_B_3"/>
    <property type="match status" value="1"/>
</dbReference>
<dbReference type="SMART" id="SM00849">
    <property type="entry name" value="Lactamase_B"/>
    <property type="match status" value="1"/>
</dbReference>
<feature type="domain" description="Metallo-beta-lactamase" evidence="3">
    <location>
        <begin position="7"/>
        <end position="184"/>
    </location>
</feature>
<dbReference type="OrthoDB" id="40950at2157"/>
<comment type="cofactor">
    <cofactor evidence="1">
        <name>Zn(2+)</name>
        <dbReference type="ChEBI" id="CHEBI:29105"/>
    </cofactor>
</comment>
<dbReference type="InterPro" id="IPR050698">
    <property type="entry name" value="MBL"/>
</dbReference>
<dbReference type="PANTHER" id="PTHR11203:SF51">
    <property type="entry name" value="CLEAVAGE AND POLYADENYLATION SPECIFICITY FACTOR"/>
    <property type="match status" value="1"/>
</dbReference>
<evidence type="ECO:0000313" key="4">
    <source>
        <dbReference type="EMBL" id="GGP21592.1"/>
    </source>
</evidence>
<reference evidence="4" key="1">
    <citation type="journal article" date="2014" name="Int. J. Syst. Evol. Microbiol.">
        <title>Complete genome sequence of Corynebacterium casei LMG S-19264T (=DSM 44701T), isolated from a smear-ripened cheese.</title>
        <authorList>
            <consortium name="US DOE Joint Genome Institute (JGI-PGF)"/>
            <person name="Walter F."/>
            <person name="Albersmeier A."/>
            <person name="Kalinowski J."/>
            <person name="Ruckert C."/>
        </authorList>
    </citation>
    <scope>NUCLEOTIDE SEQUENCE</scope>
    <source>
        <strain evidence="4">JCM 10088</strain>
    </source>
</reference>
<dbReference type="InterPro" id="IPR001279">
    <property type="entry name" value="Metallo-B-lactamas"/>
</dbReference>
<dbReference type="AlphaFoldDB" id="A0A830GZL0"/>
<dbReference type="RefSeq" id="WP_188596705.1">
    <property type="nucleotide sequence ID" value="NZ_BMNL01000003.1"/>
</dbReference>
<organism evidence="4 5">
    <name type="scientific">Thermocladium modestius</name>
    <dbReference type="NCBI Taxonomy" id="62609"/>
    <lineage>
        <taxon>Archaea</taxon>
        <taxon>Thermoproteota</taxon>
        <taxon>Thermoprotei</taxon>
        <taxon>Thermoproteales</taxon>
        <taxon>Thermoproteaceae</taxon>
        <taxon>Thermocladium</taxon>
    </lineage>
</organism>
<dbReference type="Gene3D" id="3.60.15.10">
    <property type="entry name" value="Ribonuclease Z/Hydroxyacylglutathione hydrolase-like"/>
    <property type="match status" value="1"/>
</dbReference>
<proteinExistence type="predicted"/>
<evidence type="ECO:0000256" key="1">
    <source>
        <dbReference type="ARBA" id="ARBA00001947"/>
    </source>
</evidence>
<dbReference type="InterPro" id="IPR036866">
    <property type="entry name" value="RibonucZ/Hydroxyglut_hydro"/>
</dbReference>
<dbReference type="PANTHER" id="PTHR11203">
    <property type="entry name" value="CLEAVAGE AND POLYADENYLATION SPECIFICITY FACTOR FAMILY MEMBER"/>
    <property type="match status" value="1"/>
</dbReference>
<comment type="caution">
    <text evidence="4">The sequence shown here is derived from an EMBL/GenBank/DDBJ whole genome shotgun (WGS) entry which is preliminary data.</text>
</comment>
<evidence type="ECO:0000256" key="2">
    <source>
        <dbReference type="ARBA" id="ARBA00022722"/>
    </source>
</evidence>
<evidence type="ECO:0000259" key="3">
    <source>
        <dbReference type="SMART" id="SM00849"/>
    </source>
</evidence>
<keyword evidence="2" id="KW-0378">Hydrolase</keyword>
<name>A0A830GZL0_9CREN</name>
<sequence>MDLKIRFSGGVSIEHNGLSILVDPYRRFDASKYDYVLITHGHTDHFTSAVSKARNLVLTRQTFDILTSIYGLNLKGPSIVDVGDLLVLDELSIRVLNAGHVIGSAMYVLEFNDISIGITGDFNSEDSLVQRGADAMHDVDILIMEGTYGNEAYRFRPRNQLYELILDKVESELSQGNDVVFSGHPLGKGQELAALLRRYDPFLDYGVYKLNKLLLDEPMGSAMIPGADEAGPIVAIAGVQGDLDLRYRNSFKLSRPIKIIGVTGWARSDESIQLSNHSDYSSLVKFALESKAKTIYTVYGHAASLAQSLRRKYGLNAHLIPTNEGDIISY</sequence>
<reference evidence="4" key="2">
    <citation type="submission" date="2020-09" db="EMBL/GenBank/DDBJ databases">
        <authorList>
            <person name="Sun Q."/>
            <person name="Ohkuma M."/>
        </authorList>
    </citation>
    <scope>NUCLEOTIDE SEQUENCE</scope>
    <source>
        <strain evidence="4">JCM 10088</strain>
    </source>
</reference>
<keyword evidence="2" id="KW-0540">Nuclease</keyword>
<protein>
    <submittedName>
        <fullName evidence="4">mRNA 3-end processing factor</fullName>
    </submittedName>
</protein>
<dbReference type="GO" id="GO:0004521">
    <property type="term" value="F:RNA endonuclease activity"/>
    <property type="evidence" value="ECO:0007669"/>
    <property type="project" value="TreeGrafter"/>
</dbReference>
<evidence type="ECO:0000313" key="5">
    <source>
        <dbReference type="Proteomes" id="UP000610960"/>
    </source>
</evidence>
<accession>A0A830GZL0</accession>
<dbReference type="EMBL" id="BMNL01000003">
    <property type="protein sequence ID" value="GGP21592.1"/>
    <property type="molecule type" value="Genomic_DNA"/>
</dbReference>